<evidence type="ECO:0000313" key="2">
    <source>
        <dbReference type="Proteomes" id="UP000541154"/>
    </source>
</evidence>
<reference evidence="1 2" key="1">
    <citation type="submission" date="2019-04" db="EMBL/GenBank/DDBJ databases">
        <title>Aspergillus burnettii sp. nov., novel species from soil in southeast Queensland.</title>
        <authorList>
            <person name="Gilchrist C.L.M."/>
            <person name="Pitt J.I."/>
            <person name="Lange L."/>
            <person name="Lacey H.J."/>
            <person name="Vuong D."/>
            <person name="Midgley D.J."/>
            <person name="Greenfield P."/>
            <person name="Bradbury M."/>
            <person name="Lacey E."/>
            <person name="Busk P.K."/>
            <person name="Pilgaard B."/>
            <person name="Chooi Y.H."/>
            <person name="Piggott A.M."/>
        </authorList>
    </citation>
    <scope>NUCLEOTIDE SEQUENCE [LARGE SCALE GENOMIC DNA]</scope>
    <source>
        <strain evidence="1 2">FRR 5400</strain>
    </source>
</reference>
<proteinExistence type="predicted"/>
<dbReference type="EMBL" id="SPNV01000271">
    <property type="protein sequence ID" value="KAF5857191.1"/>
    <property type="molecule type" value="Genomic_DNA"/>
</dbReference>
<protein>
    <submittedName>
        <fullName evidence="1">Uncharacterized protein</fullName>
    </submittedName>
</protein>
<keyword evidence="2" id="KW-1185">Reference proteome</keyword>
<dbReference type="Proteomes" id="UP000541154">
    <property type="component" value="Unassembled WGS sequence"/>
</dbReference>
<dbReference type="AlphaFoldDB" id="A0A8H6E2K3"/>
<name>A0A8H6E2K3_PETAA</name>
<evidence type="ECO:0000313" key="1">
    <source>
        <dbReference type="EMBL" id="KAF5857191.1"/>
    </source>
</evidence>
<organism evidence="1 2">
    <name type="scientific">Petromyces alliaceus</name>
    <name type="common">Aspergillus alliaceus</name>
    <dbReference type="NCBI Taxonomy" id="209559"/>
    <lineage>
        <taxon>Eukaryota</taxon>
        <taxon>Fungi</taxon>
        <taxon>Dikarya</taxon>
        <taxon>Ascomycota</taxon>
        <taxon>Pezizomycotina</taxon>
        <taxon>Eurotiomycetes</taxon>
        <taxon>Eurotiomycetidae</taxon>
        <taxon>Eurotiales</taxon>
        <taxon>Aspergillaceae</taxon>
        <taxon>Aspergillus</taxon>
        <taxon>Aspergillus subgen. Circumdati</taxon>
    </lineage>
</organism>
<accession>A0A8H6E2K3</accession>
<gene>
    <name evidence="1" type="ORF">ETB97_006183</name>
</gene>
<comment type="caution">
    <text evidence="1">The sequence shown here is derived from an EMBL/GenBank/DDBJ whole genome shotgun (WGS) entry which is preliminary data.</text>
</comment>
<sequence length="285" mass="32062">MEPIASHGEIISAFEKLVLTMTPPNLCLTDLHLNVSAWMGSKFFPRPDSNILQLPAIFLNSTDPFAFLLGLGLSLVLSGQKLSNFDYLGEPPQAQALHSLIRGNIRCDKKTKLLVTVCTAKEALRLEFPERDKITVIRRFFSQVIQIDTFPLPLCRELRKYAELRCRSINHDLSIREVFAKSINIWLFLYHIKALVIQVSEVEDPIPLDMAHVLSNALLSTADFLHILATDLWIEKPVDRIAFTHIHQIFALHGLLGMVHQGLKLAVSSGQTSAFRQSMAVLDQS</sequence>